<dbReference type="Pfam" id="PF12951">
    <property type="entry name" value="PATR"/>
    <property type="match status" value="9"/>
</dbReference>
<dbReference type="EMBL" id="BSFJ01000005">
    <property type="protein sequence ID" value="GLK70860.1"/>
    <property type="molecule type" value="Genomic_DNA"/>
</dbReference>
<dbReference type="Pfam" id="PF03797">
    <property type="entry name" value="Autotransporter"/>
    <property type="match status" value="1"/>
</dbReference>
<name>A0A9W6J4R6_9HYPH</name>
<gene>
    <name evidence="4" type="ORF">GCM10017643_09750</name>
</gene>
<organism evidence="4 5">
    <name type="scientific">Ancylobacter dichloromethanicus</name>
    <dbReference type="NCBI Taxonomy" id="518825"/>
    <lineage>
        <taxon>Bacteria</taxon>
        <taxon>Pseudomonadati</taxon>
        <taxon>Pseudomonadota</taxon>
        <taxon>Alphaproteobacteria</taxon>
        <taxon>Hyphomicrobiales</taxon>
        <taxon>Xanthobacteraceae</taxon>
        <taxon>Ancylobacter</taxon>
    </lineage>
</organism>
<dbReference type="PROSITE" id="PS51208">
    <property type="entry name" value="AUTOTRANSPORTER"/>
    <property type="match status" value="1"/>
</dbReference>
<dbReference type="PANTHER" id="PTHR35037:SF3">
    <property type="entry name" value="C-TERMINAL REGION OF AIDA-LIKE PROTEIN"/>
    <property type="match status" value="1"/>
</dbReference>
<dbReference type="Proteomes" id="UP001143370">
    <property type="component" value="Unassembled WGS sequence"/>
</dbReference>
<dbReference type="NCBIfam" id="TIGR02601">
    <property type="entry name" value="autotrns_rpt"/>
    <property type="match status" value="3"/>
</dbReference>
<dbReference type="InterPro" id="IPR012332">
    <property type="entry name" value="Autotransporter_pectin_lyase_C"/>
</dbReference>
<evidence type="ECO:0000313" key="5">
    <source>
        <dbReference type="Proteomes" id="UP001143370"/>
    </source>
</evidence>
<dbReference type="InterPro" id="IPR005546">
    <property type="entry name" value="Autotransporte_beta"/>
</dbReference>
<dbReference type="RefSeq" id="WP_213371583.1">
    <property type="nucleotide sequence ID" value="NZ_BSFJ01000005.1"/>
</dbReference>
<dbReference type="Gene3D" id="2.40.128.130">
    <property type="entry name" value="Autotransporter beta-domain"/>
    <property type="match status" value="1"/>
</dbReference>
<protein>
    <recommendedName>
        <fullName evidence="3">Autotransporter domain-containing protein</fullName>
    </recommendedName>
</protein>
<dbReference type="PANTHER" id="PTHR35037">
    <property type="entry name" value="C-TERMINAL REGION OF AIDA-LIKE PROTEIN"/>
    <property type="match status" value="1"/>
</dbReference>
<dbReference type="InterPro" id="IPR011050">
    <property type="entry name" value="Pectin_lyase_fold/virulence"/>
</dbReference>
<evidence type="ECO:0000256" key="2">
    <source>
        <dbReference type="SAM" id="MobiDB-lite"/>
    </source>
</evidence>
<keyword evidence="1" id="KW-0732">Signal</keyword>
<dbReference type="SUPFAM" id="SSF51126">
    <property type="entry name" value="Pectin lyase-like"/>
    <property type="match status" value="4"/>
</dbReference>
<evidence type="ECO:0000313" key="4">
    <source>
        <dbReference type="EMBL" id="GLK70860.1"/>
    </source>
</evidence>
<feature type="compositionally biased region" description="Gly residues" evidence="2">
    <location>
        <begin position="214"/>
        <end position="254"/>
    </location>
</feature>
<dbReference type="InterPro" id="IPR051551">
    <property type="entry name" value="Autotransporter_adhesion"/>
</dbReference>
<sequence>MPPLINRRRHLDVNATALLGQTFLSCSFGRTLPGLLLALGLGMVATPALAANFDVANEAQLADAVAKAANGDTITFTADIELSGKGKAGTITTNVTINGNGHKLLGKEGTNANGLYVQSGTVTIQNLDLSGLTTKGTTGGNGGGGGGGGAGTGAGLFVGTAANVTLTNVTLQNNSAVGGNGGVGVIDGRDTTSQGGGGGGSGPNAGNGQASTGGSVGQGGPIGGGDGNGGNGQWGAGGGGSGSQAKGGNGGFGGGGGGSLDANIGTGGFLGGNGGAGRPPTSGYTWFNGGGGGGAGMGGAIFVQNGGTLSITGTLTLSDNTVAGGTGGSSRAGAGGISGAAGGNGGAAGAGLFLAGNGSLNLSSAAGETQTISDAITDQTGAGGTGANAGSWGLVKTGAGTLTLTGANSYTGGTTVSGGVLRGNSTSLKGGIVNNASVVFDQPAAGTYAGAMSGTGALTVTGGKLTLTGANTYTGRTSVTGSGTVEVTAANTIAAASTVALDDGALLIGSGVGINNAITVTNRGRLGSSGGIATVSGVISGSGALDVNAGTVALAANNTFTGGLNVTGGATALFTADANLGAAAGSVTVTDGGMIGAAANAAGNFTTNRNLTVSGTGGISGAQHAVNWKGAIGGTGTLVVSGANVVELSGTNTYSGGTSIQGGALKVDSDARLGDLAGTLAFSNNGRLLASQSFTTGRAINVGTGEGGFELGAGTTLGLSGAITGGIVNQTGQGTLVVTGSNAHAGFANYGGTLQGDSSSLGRGIRFDSDASNTASRKVVFAQATDGTFTGTIGSTGSTPGLGNVVKTGAGKLTLTGESNFTSQVAGTAEFQVQEGTLQGNSKSLAGNIENNAALIFDQSFDGTYAGAITGTGSVTVSGAGKLTLDAASTIAGATSVTGGGILVTTTASNFGASSTLGLSGGTLMLGTGATAFNKAVTVTGIGGIASTGGTTPNNAVATMSGVISGSGQLDINSNTVVLAANNTFTGGLRVIGSNAQALFTTDANLGTAGQAITLQNGGIVGTTADAAPNLTMTRNLNIVGSGGLSSALHPLVYAGTISGNGTFIKSGGGIVNLTGTNNATGGTAVRAGTLQVASDDKLGAAGAGLELSDNGHLWATESFTTSRAITLGGVAGGGFQLDSGTTLTLTGAISGTTLSLLGTGTLVLDGTSTYAGITNSGGTIIGNTDTLKGNIVFDYNADNTNARSIVFQQDKVYSVFSGNITGLGTETGYGTVVKTGKGTLVLTGETKFTGLADGYAFDLQQGYLEGSSKNLVGKIHIAEGAELTFKEIVDGTYAGGLEGEGELAKNGEGTLTLNGINSALGGTTINTGTLVLNGTLNTAGEGTTVWGTLALNGTLNSAGNGTNINNDGLLSVNGTLNGDVSVNKGGTLEGSSRINGKVTNNGGKINPGNSIGHITINGDFEFDDGEMVVEVNAEGDSDRIIVVGAGHTATIKAGTLSVIQEPGVYTPGTVYTIVTAEGGGTAHFDSITGGTAFLSPELFSDPQNLYLTLDFAADAFRAAAVTANEQAVGSVLDLVNAGGSAPALVNALANVPAGSGAAALQQLSGQPYADFATVNMRGSQLFMNTVGRQMASDRGAGLSGGLGGGQSVALGAPGLDGQSRFSAWVSGIGTKGSVDGNGNANDLSYSLGGTAFGIGYRVDPSFQIGIAGAYVGGSQSVDGFMGDGDTEAGSVALHGSFTQGPVYVDGLLGYAYASNELERIIAVPGVFGIANGSSSSNQFLGQIEAGYRIAIDASSNSAITPFGRLQVVSVNQGGFTETGFSDFNLTAGGQTLTSVRTTLGADVSTRLDVGGVPLELSARLGWVHEFGDTTRPFTAAFTAAPWASFTVFGAPEARDSALIGVGAEARILDNATLFASYDAELGGGSDNHQLWGGVRFSW</sequence>
<feature type="compositionally biased region" description="Gly residues" evidence="2">
    <location>
        <begin position="194"/>
        <end position="205"/>
    </location>
</feature>
<dbReference type="InterPro" id="IPR013425">
    <property type="entry name" value="Autotrns_rpt"/>
</dbReference>
<keyword evidence="5" id="KW-1185">Reference proteome</keyword>
<dbReference type="InterPro" id="IPR036709">
    <property type="entry name" value="Autotransporte_beta_dom_sf"/>
</dbReference>
<evidence type="ECO:0000259" key="3">
    <source>
        <dbReference type="PROSITE" id="PS51208"/>
    </source>
</evidence>
<evidence type="ECO:0000256" key="1">
    <source>
        <dbReference type="ARBA" id="ARBA00022729"/>
    </source>
</evidence>
<feature type="domain" description="Autotransporter" evidence="3">
    <location>
        <begin position="1617"/>
        <end position="1899"/>
    </location>
</feature>
<proteinExistence type="predicted"/>
<dbReference type="PROSITE" id="PS51257">
    <property type="entry name" value="PROKAR_LIPOPROTEIN"/>
    <property type="match status" value="1"/>
</dbReference>
<accession>A0A9W6J4R6</accession>
<dbReference type="Gene3D" id="2.160.20.20">
    <property type="match status" value="1"/>
</dbReference>
<feature type="region of interest" description="Disordered" evidence="2">
    <location>
        <begin position="177"/>
        <end position="254"/>
    </location>
</feature>
<reference evidence="4" key="2">
    <citation type="submission" date="2023-01" db="EMBL/GenBank/DDBJ databases">
        <authorList>
            <person name="Sun Q."/>
            <person name="Evtushenko L."/>
        </authorList>
    </citation>
    <scope>NUCLEOTIDE SEQUENCE</scope>
    <source>
        <strain evidence="4">VKM B-2484</strain>
    </source>
</reference>
<dbReference type="SMART" id="SM00869">
    <property type="entry name" value="Autotransporter"/>
    <property type="match status" value="1"/>
</dbReference>
<dbReference type="SUPFAM" id="SSF103515">
    <property type="entry name" value="Autotransporter"/>
    <property type="match status" value="1"/>
</dbReference>
<comment type="caution">
    <text evidence="4">The sequence shown here is derived from an EMBL/GenBank/DDBJ whole genome shotgun (WGS) entry which is preliminary data.</text>
</comment>
<reference evidence="4" key="1">
    <citation type="journal article" date="2014" name="Int. J. Syst. Evol. Microbiol.">
        <title>Complete genome sequence of Corynebacterium casei LMG S-19264T (=DSM 44701T), isolated from a smear-ripened cheese.</title>
        <authorList>
            <consortium name="US DOE Joint Genome Institute (JGI-PGF)"/>
            <person name="Walter F."/>
            <person name="Albersmeier A."/>
            <person name="Kalinowski J."/>
            <person name="Ruckert C."/>
        </authorList>
    </citation>
    <scope>NUCLEOTIDE SEQUENCE</scope>
    <source>
        <strain evidence="4">VKM B-2484</strain>
    </source>
</reference>